<name>A0ACB6ZT59_THEGA</name>
<proteinExistence type="predicted"/>
<dbReference type="EMBL" id="MU117967">
    <property type="protein sequence ID" value="KAF9652648.1"/>
    <property type="molecule type" value="Genomic_DNA"/>
</dbReference>
<organism evidence="1 2">
    <name type="scientific">Thelephora ganbajun</name>
    <name type="common">Ganba fungus</name>
    <dbReference type="NCBI Taxonomy" id="370292"/>
    <lineage>
        <taxon>Eukaryota</taxon>
        <taxon>Fungi</taxon>
        <taxon>Dikarya</taxon>
        <taxon>Basidiomycota</taxon>
        <taxon>Agaricomycotina</taxon>
        <taxon>Agaricomycetes</taxon>
        <taxon>Thelephorales</taxon>
        <taxon>Thelephoraceae</taxon>
        <taxon>Thelephora</taxon>
    </lineage>
</organism>
<accession>A0ACB6ZT59</accession>
<reference evidence="1" key="1">
    <citation type="submission" date="2019-10" db="EMBL/GenBank/DDBJ databases">
        <authorList>
            <consortium name="DOE Joint Genome Institute"/>
            <person name="Kuo A."/>
            <person name="Miyauchi S."/>
            <person name="Kiss E."/>
            <person name="Drula E."/>
            <person name="Kohler A."/>
            <person name="Sanchez-Garcia M."/>
            <person name="Andreopoulos B."/>
            <person name="Barry K.W."/>
            <person name="Bonito G."/>
            <person name="Buee M."/>
            <person name="Carver A."/>
            <person name="Chen C."/>
            <person name="Cichocki N."/>
            <person name="Clum A."/>
            <person name="Culley D."/>
            <person name="Crous P.W."/>
            <person name="Fauchery L."/>
            <person name="Girlanda M."/>
            <person name="Hayes R."/>
            <person name="Keri Z."/>
            <person name="Labutti K."/>
            <person name="Lipzen A."/>
            <person name="Lombard V."/>
            <person name="Magnuson J."/>
            <person name="Maillard F."/>
            <person name="Morin E."/>
            <person name="Murat C."/>
            <person name="Nolan M."/>
            <person name="Ohm R."/>
            <person name="Pangilinan J."/>
            <person name="Pereira M."/>
            <person name="Perotto S."/>
            <person name="Peter M."/>
            <person name="Riley R."/>
            <person name="Sitrit Y."/>
            <person name="Stielow B."/>
            <person name="Szollosi G."/>
            <person name="Zifcakova L."/>
            <person name="Stursova M."/>
            <person name="Spatafora J.W."/>
            <person name="Tedersoo L."/>
            <person name="Vaario L.-M."/>
            <person name="Yamada A."/>
            <person name="Yan M."/>
            <person name="Wang P."/>
            <person name="Xu J."/>
            <person name="Bruns T."/>
            <person name="Baldrian P."/>
            <person name="Vilgalys R."/>
            <person name="Henrissat B."/>
            <person name="Grigoriev I.V."/>
            <person name="Hibbett D."/>
            <person name="Nagy L.G."/>
            <person name="Martin F.M."/>
        </authorList>
    </citation>
    <scope>NUCLEOTIDE SEQUENCE</scope>
    <source>
        <strain evidence="1">P2</strain>
    </source>
</reference>
<evidence type="ECO:0000313" key="1">
    <source>
        <dbReference type="EMBL" id="KAF9652648.1"/>
    </source>
</evidence>
<dbReference type="Proteomes" id="UP000886501">
    <property type="component" value="Unassembled WGS sequence"/>
</dbReference>
<gene>
    <name evidence="1" type="ORF">BDM02DRAFT_3088537</name>
</gene>
<sequence length="435" mass="47231">MNREPSTVPPSNPIFRFNRETYSIKIENIAEQATRQTILDLFQSMIGEVRKCDEHVEAGKPRSMDLTFSSRDAFMKSLCMSGYTVAGVPITVTALSVPANNRLLAGNRQTDTRRNLYVLGLPFDLVKSEFVEIFSRYGRVSHAVILATIDNASRRRGFIVMSTHAEARLALSSLSRTEIKGHVIDVSWAVVQRSQGFLDGGDRSTALPPSVMPPSPAEKENSPENVLTENSPKGAQSFVVSIAVTSTLLIKNLPLLLFSQPSELEPLLLPFGQIKKLDILETSGTDTATGFITIAVEYATADSAYEAKMTLDGQVYVNDVLKIEFVQPVPSACDTLTAQAPRFPPVDSPSPLQALRRPPLVKAPYSYNSKSAGMTTPTNGSFAVNMGIRGPVSSSAPTTPYPFSAGSGMSYFASVTPLFDGRLDNVRPLARFADA</sequence>
<keyword evidence="2" id="KW-1185">Reference proteome</keyword>
<protein>
    <submittedName>
        <fullName evidence="1">Uncharacterized protein</fullName>
    </submittedName>
</protein>
<reference evidence="1" key="2">
    <citation type="journal article" date="2020" name="Nat. Commun.">
        <title>Large-scale genome sequencing of mycorrhizal fungi provides insights into the early evolution of symbiotic traits.</title>
        <authorList>
            <person name="Miyauchi S."/>
            <person name="Kiss E."/>
            <person name="Kuo A."/>
            <person name="Drula E."/>
            <person name="Kohler A."/>
            <person name="Sanchez-Garcia M."/>
            <person name="Morin E."/>
            <person name="Andreopoulos B."/>
            <person name="Barry K.W."/>
            <person name="Bonito G."/>
            <person name="Buee M."/>
            <person name="Carver A."/>
            <person name="Chen C."/>
            <person name="Cichocki N."/>
            <person name="Clum A."/>
            <person name="Culley D."/>
            <person name="Crous P.W."/>
            <person name="Fauchery L."/>
            <person name="Girlanda M."/>
            <person name="Hayes R.D."/>
            <person name="Keri Z."/>
            <person name="LaButti K."/>
            <person name="Lipzen A."/>
            <person name="Lombard V."/>
            <person name="Magnuson J."/>
            <person name="Maillard F."/>
            <person name="Murat C."/>
            <person name="Nolan M."/>
            <person name="Ohm R.A."/>
            <person name="Pangilinan J."/>
            <person name="Pereira M.F."/>
            <person name="Perotto S."/>
            <person name="Peter M."/>
            <person name="Pfister S."/>
            <person name="Riley R."/>
            <person name="Sitrit Y."/>
            <person name="Stielow J.B."/>
            <person name="Szollosi G."/>
            <person name="Zifcakova L."/>
            <person name="Stursova M."/>
            <person name="Spatafora J.W."/>
            <person name="Tedersoo L."/>
            <person name="Vaario L.M."/>
            <person name="Yamada A."/>
            <person name="Yan M."/>
            <person name="Wang P."/>
            <person name="Xu J."/>
            <person name="Bruns T."/>
            <person name="Baldrian P."/>
            <person name="Vilgalys R."/>
            <person name="Dunand C."/>
            <person name="Henrissat B."/>
            <person name="Grigoriev I.V."/>
            <person name="Hibbett D."/>
            <person name="Nagy L.G."/>
            <person name="Martin F.M."/>
        </authorList>
    </citation>
    <scope>NUCLEOTIDE SEQUENCE</scope>
    <source>
        <strain evidence="1">P2</strain>
    </source>
</reference>
<evidence type="ECO:0000313" key="2">
    <source>
        <dbReference type="Proteomes" id="UP000886501"/>
    </source>
</evidence>
<comment type="caution">
    <text evidence="1">The sequence shown here is derived from an EMBL/GenBank/DDBJ whole genome shotgun (WGS) entry which is preliminary data.</text>
</comment>